<reference evidence="2 3" key="1">
    <citation type="submission" date="2016-10" db="EMBL/GenBank/DDBJ databases">
        <authorList>
            <person name="de Groot N.N."/>
        </authorList>
    </citation>
    <scope>NUCLEOTIDE SEQUENCE [LARGE SCALE GENOMIC DNA]</scope>
    <source>
        <strain evidence="2 3">CGMCC 4.2023</strain>
    </source>
</reference>
<sequence length="184" mass="19870">MNRDGTEGAESSGRLWERCRSTVATLDLPDPFDVVTFIGMLARGRGRPIELIPLTARPNTPCGLLVTTDRADYIAYSTDTTPLHQQHILLHEVAHLICGHHQTAPAVSDAARVLLLHLPPSLIRRVLGRTVYTEPQEQEAELVASLILYRTAAGTTAPPPPPGAPRSPVESVFGAPGGRGPRHD</sequence>
<organism evidence="2 3">
    <name type="scientific">Actinacidiphila yanglinensis</name>
    <dbReference type="NCBI Taxonomy" id="310779"/>
    <lineage>
        <taxon>Bacteria</taxon>
        <taxon>Bacillati</taxon>
        <taxon>Actinomycetota</taxon>
        <taxon>Actinomycetes</taxon>
        <taxon>Kitasatosporales</taxon>
        <taxon>Streptomycetaceae</taxon>
        <taxon>Actinacidiphila</taxon>
    </lineage>
</organism>
<evidence type="ECO:0000256" key="1">
    <source>
        <dbReference type="SAM" id="MobiDB-lite"/>
    </source>
</evidence>
<dbReference type="AlphaFoldDB" id="A0A1H6B1A1"/>
<accession>A0A1H6B1A1</accession>
<name>A0A1H6B1A1_9ACTN</name>
<gene>
    <name evidence="2" type="ORF">SAMN05216223_106119</name>
</gene>
<dbReference type="EMBL" id="FNVU01000006">
    <property type="protein sequence ID" value="SEG54382.1"/>
    <property type="molecule type" value="Genomic_DNA"/>
</dbReference>
<proteinExistence type="predicted"/>
<dbReference type="Proteomes" id="UP000236754">
    <property type="component" value="Unassembled WGS sequence"/>
</dbReference>
<evidence type="ECO:0000313" key="2">
    <source>
        <dbReference type="EMBL" id="SEG54382.1"/>
    </source>
</evidence>
<feature type="compositionally biased region" description="Gly residues" evidence="1">
    <location>
        <begin position="175"/>
        <end position="184"/>
    </location>
</feature>
<keyword evidence="3" id="KW-1185">Reference proteome</keyword>
<evidence type="ECO:0000313" key="3">
    <source>
        <dbReference type="Proteomes" id="UP000236754"/>
    </source>
</evidence>
<evidence type="ECO:0008006" key="4">
    <source>
        <dbReference type="Google" id="ProtNLM"/>
    </source>
</evidence>
<feature type="region of interest" description="Disordered" evidence="1">
    <location>
        <begin position="153"/>
        <end position="184"/>
    </location>
</feature>
<protein>
    <recommendedName>
        <fullName evidence="4">IrrE N-terminal-like domain-containing protein</fullName>
    </recommendedName>
</protein>